<evidence type="ECO:0000256" key="3">
    <source>
        <dbReference type="ARBA" id="ARBA00023326"/>
    </source>
</evidence>
<evidence type="ECO:0000256" key="2">
    <source>
        <dbReference type="ARBA" id="ARBA00023277"/>
    </source>
</evidence>
<protein>
    <submittedName>
        <fullName evidence="5">Glycoside hydrolase family 10</fullName>
    </submittedName>
</protein>
<name>E8R166_ISOPI</name>
<gene>
    <name evidence="5" type="ordered locus">Isop_0681</name>
</gene>
<dbReference type="GO" id="GO:0000272">
    <property type="term" value="P:polysaccharide catabolic process"/>
    <property type="evidence" value="ECO:0007669"/>
    <property type="project" value="UniProtKB-KW"/>
</dbReference>
<evidence type="ECO:0000313" key="5">
    <source>
        <dbReference type="EMBL" id="ADV61272.1"/>
    </source>
</evidence>
<dbReference type="eggNOG" id="COG3693">
    <property type="taxonomic scope" value="Bacteria"/>
</dbReference>
<dbReference type="GO" id="GO:0004553">
    <property type="term" value="F:hydrolase activity, hydrolyzing O-glycosyl compounds"/>
    <property type="evidence" value="ECO:0007669"/>
    <property type="project" value="InterPro"/>
</dbReference>
<dbReference type="InterPro" id="IPR017853">
    <property type="entry name" value="GH"/>
</dbReference>
<dbReference type="OrthoDB" id="290971at2"/>
<dbReference type="AlphaFoldDB" id="E8R166"/>
<dbReference type="STRING" id="575540.Isop_0681"/>
<reference key="1">
    <citation type="submission" date="2010-11" db="EMBL/GenBank/DDBJ databases">
        <title>The complete sequence of chromosome of Isophaera pallida ATCC 43644.</title>
        <authorList>
            <consortium name="US DOE Joint Genome Institute (JGI-PGF)"/>
            <person name="Lucas S."/>
            <person name="Copeland A."/>
            <person name="Lapidus A."/>
            <person name="Bruce D."/>
            <person name="Goodwin L."/>
            <person name="Pitluck S."/>
            <person name="Kyrpides N."/>
            <person name="Mavromatis K."/>
            <person name="Pagani I."/>
            <person name="Ivanova N."/>
            <person name="Saunders E."/>
            <person name="Brettin T."/>
            <person name="Detter J.C."/>
            <person name="Han C."/>
            <person name="Tapia R."/>
            <person name="Land M."/>
            <person name="Hauser L."/>
            <person name="Markowitz V."/>
            <person name="Cheng J.-F."/>
            <person name="Hugenholtz P."/>
            <person name="Woyke T."/>
            <person name="Wu D."/>
            <person name="Eisen J.A."/>
        </authorList>
    </citation>
    <scope>NUCLEOTIDE SEQUENCE</scope>
    <source>
        <strain>ATCC 43644</strain>
    </source>
</reference>
<dbReference type="Pfam" id="PF00331">
    <property type="entry name" value="Glyco_hydro_10"/>
    <property type="match status" value="1"/>
</dbReference>
<evidence type="ECO:0000259" key="4">
    <source>
        <dbReference type="Pfam" id="PF00331"/>
    </source>
</evidence>
<dbReference type="InParanoid" id="E8R166"/>
<dbReference type="HOGENOM" id="CLU_556490_0_0_0"/>
<keyword evidence="1 5" id="KW-0378">Hydrolase</keyword>
<dbReference type="Gene3D" id="3.20.20.80">
    <property type="entry name" value="Glycosidases"/>
    <property type="match status" value="1"/>
</dbReference>
<dbReference type="InterPro" id="IPR001000">
    <property type="entry name" value="GH10_dom"/>
</dbReference>
<keyword evidence="3" id="KW-0624">Polysaccharide degradation</keyword>
<dbReference type="EMBL" id="CP002353">
    <property type="protein sequence ID" value="ADV61272.1"/>
    <property type="molecule type" value="Genomic_DNA"/>
</dbReference>
<evidence type="ECO:0000256" key="1">
    <source>
        <dbReference type="ARBA" id="ARBA00022801"/>
    </source>
</evidence>
<accession>E8R166</accession>
<sequence>MGTHKFRLPPSDILTPPVEVRRGYLVGPDRTPIRTMIEVRPGQLLCHRDITDSGRLQLPWPIPGHGLPVVGTATLSERATPYDLVVELARGRLNDLRNQIADWSHHLGMSLSPDLRDMMRESQRLFSQAALAQDDPETSHRLAEASLIKSFEAGELATRAYARLLLDLRHQHQAKLPTLLGCQLDGDPQGQPWAVWLPRVVNAARVHADWNAVSPAEGQYLWNVLDAQMEYARGHNLTITAGPLIELRSPAWPDWLVEHQNDPQTMLDIMLDWVRANLVRYRGKVAVWNLVSRIGSPDALGLSEEEQIEVAARIVQTARTVDPHAQLIVEFDRPWAESLGAPSATHQYPPLHLGDYLARNELGLSGIGLEIAVGYAPPGGLMRDLLEFSKLLDLYSLLNMPLHLTFAVPSAVSNLNDADTLVTSPAELAQGFSTVAEGTVLDHHWPEPPTEATQRDFASDWVELAVSKPYVRSITWIAASDASPCPYPASGLFRADGSPKPIVEWLAQFRTNHLA</sequence>
<keyword evidence="6" id="KW-1185">Reference proteome</keyword>
<proteinExistence type="predicted"/>
<dbReference type="Proteomes" id="UP000008631">
    <property type="component" value="Chromosome"/>
</dbReference>
<dbReference type="SUPFAM" id="SSF51445">
    <property type="entry name" value="(Trans)glycosidases"/>
    <property type="match status" value="1"/>
</dbReference>
<feature type="domain" description="GH10" evidence="4">
    <location>
        <begin position="209"/>
        <end position="328"/>
    </location>
</feature>
<dbReference type="RefSeq" id="WP_013563561.1">
    <property type="nucleotide sequence ID" value="NC_014962.1"/>
</dbReference>
<dbReference type="KEGG" id="ipa:Isop_0681"/>
<evidence type="ECO:0000313" key="6">
    <source>
        <dbReference type="Proteomes" id="UP000008631"/>
    </source>
</evidence>
<reference evidence="5 6" key="2">
    <citation type="journal article" date="2011" name="Stand. Genomic Sci.">
        <title>Complete genome sequence of Isosphaera pallida type strain (IS1B).</title>
        <authorList>
            <consortium name="US DOE Joint Genome Institute (JGI-PGF)"/>
            <person name="Goker M."/>
            <person name="Cleland D."/>
            <person name="Saunders E."/>
            <person name="Lapidus A."/>
            <person name="Nolan M."/>
            <person name="Lucas S."/>
            <person name="Hammon N."/>
            <person name="Deshpande S."/>
            <person name="Cheng J.F."/>
            <person name="Tapia R."/>
            <person name="Han C."/>
            <person name="Goodwin L."/>
            <person name="Pitluck S."/>
            <person name="Liolios K."/>
            <person name="Pagani I."/>
            <person name="Ivanova N."/>
            <person name="Mavromatis K."/>
            <person name="Pati A."/>
            <person name="Chen A."/>
            <person name="Palaniappan K."/>
            <person name="Land M."/>
            <person name="Hauser L."/>
            <person name="Chang Y.J."/>
            <person name="Jeffries C.D."/>
            <person name="Detter J.C."/>
            <person name="Beck B."/>
            <person name="Woyke T."/>
            <person name="Bristow J."/>
            <person name="Eisen J.A."/>
            <person name="Markowitz V."/>
            <person name="Hugenholtz P."/>
            <person name="Kyrpides N.C."/>
            <person name="Klenk H.P."/>
        </authorList>
    </citation>
    <scope>NUCLEOTIDE SEQUENCE [LARGE SCALE GENOMIC DNA]</scope>
    <source>
        <strain evidence="6">ATCC 43644 / DSM 9630 / IS1B</strain>
    </source>
</reference>
<keyword evidence="2" id="KW-0119">Carbohydrate metabolism</keyword>
<organism evidence="5 6">
    <name type="scientific">Isosphaera pallida (strain ATCC 43644 / DSM 9630 / IS1B)</name>
    <dbReference type="NCBI Taxonomy" id="575540"/>
    <lineage>
        <taxon>Bacteria</taxon>
        <taxon>Pseudomonadati</taxon>
        <taxon>Planctomycetota</taxon>
        <taxon>Planctomycetia</taxon>
        <taxon>Isosphaerales</taxon>
        <taxon>Isosphaeraceae</taxon>
        <taxon>Isosphaera</taxon>
    </lineage>
</organism>